<dbReference type="InterPro" id="IPR026610">
    <property type="entry name" value="Hen1"/>
</dbReference>
<keyword evidence="6" id="KW-0949">S-adenosyl-L-methionine</keyword>
<dbReference type="Pfam" id="PF12623">
    <property type="entry name" value="Hen1_L"/>
    <property type="match status" value="1"/>
</dbReference>
<evidence type="ECO:0000256" key="2">
    <source>
        <dbReference type="ARBA" id="ARBA00009026"/>
    </source>
</evidence>
<dbReference type="CDD" id="cd02440">
    <property type="entry name" value="AdoMet_MTases"/>
    <property type="match status" value="1"/>
</dbReference>
<comment type="similarity">
    <text evidence="2">Belongs to the methyltransferase superfamily. HEN1 family.</text>
</comment>
<evidence type="ECO:0000256" key="8">
    <source>
        <dbReference type="ARBA" id="ARBA00022842"/>
    </source>
</evidence>
<dbReference type="EC" id="2.1.1.386" evidence="11"/>
<comment type="cofactor">
    <cofactor evidence="1">
        <name>Mg(2+)</name>
        <dbReference type="ChEBI" id="CHEBI:18420"/>
    </cofactor>
</comment>
<evidence type="ECO:0000256" key="6">
    <source>
        <dbReference type="ARBA" id="ARBA00022691"/>
    </source>
</evidence>
<dbReference type="Proteomes" id="UP001500711">
    <property type="component" value="Unassembled WGS sequence"/>
</dbReference>
<dbReference type="InterPro" id="IPR024740">
    <property type="entry name" value="Hen1_N"/>
</dbReference>
<dbReference type="InterPro" id="IPR029063">
    <property type="entry name" value="SAM-dependent_MTases_sf"/>
</dbReference>
<organism evidence="14 15">
    <name type="scientific">Lentzea roselyniae</name>
    <dbReference type="NCBI Taxonomy" id="531940"/>
    <lineage>
        <taxon>Bacteria</taxon>
        <taxon>Bacillati</taxon>
        <taxon>Actinomycetota</taxon>
        <taxon>Actinomycetes</taxon>
        <taxon>Pseudonocardiales</taxon>
        <taxon>Pseudonocardiaceae</taxon>
        <taxon>Lentzea</taxon>
    </lineage>
</organism>
<reference evidence="15" key="1">
    <citation type="journal article" date="2019" name="Int. J. Syst. Evol. Microbiol.">
        <title>The Global Catalogue of Microorganisms (GCM) 10K type strain sequencing project: providing services to taxonomists for standard genome sequencing and annotation.</title>
        <authorList>
            <consortium name="The Broad Institute Genomics Platform"/>
            <consortium name="The Broad Institute Genome Sequencing Center for Infectious Disease"/>
            <person name="Wu L."/>
            <person name="Ma J."/>
        </authorList>
    </citation>
    <scope>NUCLEOTIDE SEQUENCE [LARGE SCALE GENOMIC DNA]</scope>
    <source>
        <strain evidence="15">JCM 17494</strain>
    </source>
</reference>
<dbReference type="Gene3D" id="3.30.1610.20">
    <property type="entry name" value="Hen1, N-terminal domain"/>
    <property type="match status" value="1"/>
</dbReference>
<gene>
    <name evidence="14" type="ORF">GCM10022267_17490</name>
</gene>
<dbReference type="PANTHER" id="PTHR21404:SF3">
    <property type="entry name" value="SMALL RNA 2'-O-METHYLTRANSFERASE"/>
    <property type="match status" value="1"/>
</dbReference>
<keyword evidence="5" id="KW-0808">Transferase</keyword>
<evidence type="ECO:0000256" key="10">
    <source>
        <dbReference type="ARBA" id="ARBA00023158"/>
    </source>
</evidence>
<keyword evidence="7" id="KW-0479">Metal-binding</keyword>
<comment type="caution">
    <text evidence="14">The sequence shown here is derived from an EMBL/GenBank/DDBJ whole genome shotgun (WGS) entry which is preliminary data.</text>
</comment>
<evidence type="ECO:0000256" key="11">
    <source>
        <dbReference type="ARBA" id="ARBA00035025"/>
    </source>
</evidence>
<evidence type="ECO:0000256" key="1">
    <source>
        <dbReference type="ARBA" id="ARBA00001946"/>
    </source>
</evidence>
<feature type="domain" description="Hen1 N-terminal" evidence="13">
    <location>
        <begin position="20"/>
        <end position="243"/>
    </location>
</feature>
<dbReference type="PANTHER" id="PTHR21404">
    <property type="entry name" value="HEN1"/>
    <property type="match status" value="1"/>
</dbReference>
<evidence type="ECO:0000313" key="15">
    <source>
        <dbReference type="Proteomes" id="UP001500711"/>
    </source>
</evidence>
<evidence type="ECO:0000256" key="3">
    <source>
        <dbReference type="ARBA" id="ARBA00021330"/>
    </source>
</evidence>
<sequence>MDSTLNQQRGDRLSIRLELVLLTMTTTHQPATDLGHLLHKHPDRAQSFSTSSGTAHVFYPKATNEECTVALLLEVDPIALVRGPGSTLTQYVNDRPYAAGSLLTVALGSVFRTAMNGRSESYPELAKTPIPLVIRIPALPHRLAERLFKPLGWAVETKGHGDSRYGDVKLTGTVKLSDALKHLYVLLPVLDGGKHYWVAADEVDKLLKAGDGWLASHPDKELITTRYLARKRPLVLSALERLAEVDEVEPEELDNALAEPKISLAAQRKEAVIKALKEARAKRVLDLGCGGGALLRELVKEPEFAEIHGVDVSAKALQEAARKLRLDRMPDRARERITLRQSALTYADAELAGYDAAVLMEVVEHVDPSRLPALEHSVFVVARPATVLVTTPNVEYNALFETLPEGQMRHSDHRFEWTRAEFAAWADGVASRRGYRVRYVGIGPEDAERGAPTQMAVFSSGDEN</sequence>
<evidence type="ECO:0000256" key="7">
    <source>
        <dbReference type="ARBA" id="ARBA00022723"/>
    </source>
</evidence>
<dbReference type="Pfam" id="PF13489">
    <property type="entry name" value="Methyltransf_23"/>
    <property type="match status" value="1"/>
</dbReference>
<keyword evidence="8" id="KW-0460">Magnesium</keyword>
<keyword evidence="15" id="KW-1185">Reference proteome</keyword>
<dbReference type="InterPro" id="IPR024026">
    <property type="entry name" value="3'-RNA_MeTfrase_Hen1_bac"/>
</dbReference>
<accession>A0ABP7AFX6</accession>
<evidence type="ECO:0000256" key="12">
    <source>
        <dbReference type="ARBA" id="ARBA00048418"/>
    </source>
</evidence>
<dbReference type="NCBIfam" id="TIGR04074">
    <property type="entry name" value="bacter_Hen1"/>
    <property type="match status" value="1"/>
</dbReference>
<evidence type="ECO:0000256" key="5">
    <source>
        <dbReference type="ARBA" id="ARBA00022679"/>
    </source>
</evidence>
<evidence type="ECO:0000256" key="9">
    <source>
        <dbReference type="ARBA" id="ARBA00022884"/>
    </source>
</evidence>
<proteinExistence type="inferred from homology"/>
<evidence type="ECO:0000259" key="13">
    <source>
        <dbReference type="Pfam" id="PF12623"/>
    </source>
</evidence>
<name>A0ABP7AFX6_9PSEU</name>
<dbReference type="SUPFAM" id="SSF53335">
    <property type="entry name" value="S-adenosyl-L-methionine-dependent methyltransferases"/>
    <property type="match status" value="1"/>
</dbReference>
<dbReference type="EMBL" id="BAABBE010000004">
    <property type="protein sequence ID" value="GAA3631134.1"/>
    <property type="molecule type" value="Genomic_DNA"/>
</dbReference>
<evidence type="ECO:0000313" key="14">
    <source>
        <dbReference type="EMBL" id="GAA3631134.1"/>
    </source>
</evidence>
<dbReference type="InterPro" id="IPR038546">
    <property type="entry name" value="Hen1_N_sf"/>
</dbReference>
<comment type="catalytic activity">
    <reaction evidence="12">
        <text>small RNA 3'-end nucleotide + S-adenosyl-L-methionine = small RNA 3'-end 2'-O-methylnucleotide + S-adenosyl-L-homocysteine + H(+)</text>
        <dbReference type="Rhea" id="RHEA:37887"/>
        <dbReference type="Rhea" id="RHEA-COMP:10415"/>
        <dbReference type="Rhea" id="RHEA-COMP:10416"/>
        <dbReference type="ChEBI" id="CHEBI:15378"/>
        <dbReference type="ChEBI" id="CHEBI:57856"/>
        <dbReference type="ChEBI" id="CHEBI:59789"/>
        <dbReference type="ChEBI" id="CHEBI:74896"/>
        <dbReference type="ChEBI" id="CHEBI:74898"/>
        <dbReference type="EC" id="2.1.1.386"/>
    </reaction>
</comment>
<dbReference type="Gene3D" id="3.40.50.150">
    <property type="entry name" value="Vaccinia Virus protein VP39"/>
    <property type="match status" value="1"/>
</dbReference>
<evidence type="ECO:0000256" key="4">
    <source>
        <dbReference type="ARBA" id="ARBA00022603"/>
    </source>
</evidence>
<protein>
    <recommendedName>
        <fullName evidence="3">Small RNA 2'-O-methyltransferase</fullName>
        <ecNumber evidence="11">2.1.1.386</ecNumber>
    </recommendedName>
</protein>
<keyword evidence="9" id="KW-0694">RNA-binding</keyword>
<keyword evidence="4" id="KW-0489">Methyltransferase</keyword>
<keyword evidence="10" id="KW-0943">RNA-mediated gene silencing</keyword>